<name>B3MWM0_DROAN</name>
<evidence type="ECO:0000259" key="8">
    <source>
        <dbReference type="PROSITE" id="PS51054"/>
    </source>
</evidence>
<dbReference type="GO" id="GO:0046983">
    <property type="term" value="F:protein dimerization activity"/>
    <property type="evidence" value="ECO:0007669"/>
    <property type="project" value="InterPro"/>
</dbReference>
<keyword evidence="10" id="KW-1185">Reference proteome</keyword>
<dbReference type="PROSITE" id="PS50888">
    <property type="entry name" value="BHLH"/>
    <property type="match status" value="1"/>
</dbReference>
<dbReference type="PROSITE" id="PS51054">
    <property type="entry name" value="ORANGE"/>
    <property type="match status" value="1"/>
</dbReference>
<dbReference type="InterPro" id="IPR050370">
    <property type="entry name" value="HES_HEY"/>
</dbReference>
<dbReference type="GO" id="GO:1990837">
    <property type="term" value="F:sequence-specific double-stranded DNA binding"/>
    <property type="evidence" value="ECO:0007669"/>
    <property type="project" value="UniProtKB-ARBA"/>
</dbReference>
<gene>
    <name evidence="9" type="primary">Dana\GF22522</name>
    <name evidence="9" type="synonym">dana_GLEANR_6485</name>
    <name evidence="9" type="ORF">GF22522</name>
</gene>
<evidence type="ECO:0000256" key="5">
    <source>
        <dbReference type="ARBA" id="ARBA00023163"/>
    </source>
</evidence>
<keyword evidence="5" id="KW-0804">Transcription</keyword>
<evidence type="ECO:0000313" key="10">
    <source>
        <dbReference type="Proteomes" id="UP000007801"/>
    </source>
</evidence>
<dbReference type="GeneID" id="6505180"/>
<dbReference type="SUPFAM" id="SSF158457">
    <property type="entry name" value="Orange domain-like"/>
    <property type="match status" value="1"/>
</dbReference>
<feature type="domain" description="Orange" evidence="8">
    <location>
        <begin position="108"/>
        <end position="138"/>
    </location>
</feature>
<proteinExistence type="predicted"/>
<dbReference type="Pfam" id="PF07527">
    <property type="entry name" value="Hairy_orange"/>
    <property type="match status" value="1"/>
</dbReference>
<feature type="domain" description="BHLH" evidence="7">
    <location>
        <begin position="26"/>
        <end position="83"/>
    </location>
</feature>
<keyword evidence="2" id="KW-0217">Developmental protein</keyword>
<evidence type="ECO:0008006" key="11">
    <source>
        <dbReference type="Google" id="ProtNLM"/>
    </source>
</evidence>
<dbReference type="Proteomes" id="UP000007801">
    <property type="component" value="Unassembled WGS sequence"/>
</dbReference>
<dbReference type="InterPro" id="IPR003650">
    <property type="entry name" value="Orange_dom"/>
</dbReference>
<organism evidence="9 10">
    <name type="scientific">Drosophila ananassae</name>
    <name type="common">Fruit fly</name>
    <dbReference type="NCBI Taxonomy" id="7217"/>
    <lineage>
        <taxon>Eukaryota</taxon>
        <taxon>Metazoa</taxon>
        <taxon>Ecdysozoa</taxon>
        <taxon>Arthropoda</taxon>
        <taxon>Hexapoda</taxon>
        <taxon>Insecta</taxon>
        <taxon>Pterygota</taxon>
        <taxon>Neoptera</taxon>
        <taxon>Endopterygota</taxon>
        <taxon>Diptera</taxon>
        <taxon>Brachycera</taxon>
        <taxon>Muscomorpha</taxon>
        <taxon>Ephydroidea</taxon>
        <taxon>Drosophilidae</taxon>
        <taxon>Drosophila</taxon>
        <taxon>Sophophora</taxon>
    </lineage>
</organism>
<evidence type="ECO:0000256" key="1">
    <source>
        <dbReference type="ARBA" id="ARBA00004123"/>
    </source>
</evidence>
<keyword evidence="4" id="KW-0238">DNA-binding</keyword>
<protein>
    <recommendedName>
        <fullName evidence="11">BHLH domain-containing protein</fullName>
    </recommendedName>
</protein>
<keyword evidence="6" id="KW-0539">Nucleus</keyword>
<dbReference type="SUPFAM" id="SSF47459">
    <property type="entry name" value="HLH, helix-loop-helix DNA-binding domain"/>
    <property type="match status" value="1"/>
</dbReference>
<dbReference type="eggNOG" id="KOG4304">
    <property type="taxonomic scope" value="Eukaryota"/>
</dbReference>
<dbReference type="CDD" id="cd19741">
    <property type="entry name" value="bHLH-O_ESMB_like"/>
    <property type="match status" value="1"/>
</dbReference>
<dbReference type="AlphaFoldDB" id="B3MWM0"/>
<sequence length="160" mass="19034">MSTAKSQEEVRRADGGSGAMSRTYQYRKVMKPLLERKRRARINRCLEELKLLIKETAYMDSEALAKLEKADILELTVHHLQDRRRHQVHPTTTTTTPAQFQRLAMERYWNGFRQCALEVSRFLQRHDRQLNEKFLEAMEQYLPTTQPLPLPLPIWRPWKS</sequence>
<dbReference type="InterPro" id="IPR011598">
    <property type="entry name" value="bHLH_dom"/>
</dbReference>
<reference evidence="9 10" key="1">
    <citation type="journal article" date="2007" name="Nature">
        <title>Evolution of genes and genomes on the Drosophila phylogeny.</title>
        <authorList>
            <consortium name="Drosophila 12 Genomes Consortium"/>
            <person name="Clark A.G."/>
            <person name="Eisen M.B."/>
            <person name="Smith D.R."/>
            <person name="Bergman C.M."/>
            <person name="Oliver B."/>
            <person name="Markow T.A."/>
            <person name="Kaufman T.C."/>
            <person name="Kellis M."/>
            <person name="Gelbart W."/>
            <person name="Iyer V.N."/>
            <person name="Pollard D.A."/>
            <person name="Sackton T.B."/>
            <person name="Larracuente A.M."/>
            <person name="Singh N.D."/>
            <person name="Abad J.P."/>
            <person name="Abt D.N."/>
            <person name="Adryan B."/>
            <person name="Aguade M."/>
            <person name="Akashi H."/>
            <person name="Anderson W.W."/>
            <person name="Aquadro C.F."/>
            <person name="Ardell D.H."/>
            <person name="Arguello R."/>
            <person name="Artieri C.G."/>
            <person name="Barbash D.A."/>
            <person name="Barker D."/>
            <person name="Barsanti P."/>
            <person name="Batterham P."/>
            <person name="Batzoglou S."/>
            <person name="Begun D."/>
            <person name="Bhutkar A."/>
            <person name="Blanco E."/>
            <person name="Bosak S.A."/>
            <person name="Bradley R.K."/>
            <person name="Brand A.D."/>
            <person name="Brent M.R."/>
            <person name="Brooks A.N."/>
            <person name="Brown R.H."/>
            <person name="Butlin R.K."/>
            <person name="Caggese C."/>
            <person name="Calvi B.R."/>
            <person name="Bernardo de Carvalho A."/>
            <person name="Caspi A."/>
            <person name="Castrezana S."/>
            <person name="Celniker S.E."/>
            <person name="Chang J.L."/>
            <person name="Chapple C."/>
            <person name="Chatterji S."/>
            <person name="Chinwalla A."/>
            <person name="Civetta A."/>
            <person name="Clifton S.W."/>
            <person name="Comeron J.M."/>
            <person name="Costello J.C."/>
            <person name="Coyne J.A."/>
            <person name="Daub J."/>
            <person name="David R.G."/>
            <person name="Delcher A.L."/>
            <person name="Delehaunty K."/>
            <person name="Do C.B."/>
            <person name="Ebling H."/>
            <person name="Edwards K."/>
            <person name="Eickbush T."/>
            <person name="Evans J.D."/>
            <person name="Filipski A."/>
            <person name="Findeiss S."/>
            <person name="Freyhult E."/>
            <person name="Fulton L."/>
            <person name="Fulton R."/>
            <person name="Garcia A.C."/>
            <person name="Gardiner A."/>
            <person name="Garfield D.A."/>
            <person name="Garvin B.E."/>
            <person name="Gibson G."/>
            <person name="Gilbert D."/>
            <person name="Gnerre S."/>
            <person name="Godfrey J."/>
            <person name="Good R."/>
            <person name="Gotea V."/>
            <person name="Gravely B."/>
            <person name="Greenberg A.J."/>
            <person name="Griffiths-Jones S."/>
            <person name="Gross S."/>
            <person name="Guigo R."/>
            <person name="Gustafson E.A."/>
            <person name="Haerty W."/>
            <person name="Hahn M.W."/>
            <person name="Halligan D.L."/>
            <person name="Halpern A.L."/>
            <person name="Halter G.M."/>
            <person name="Han M.V."/>
            <person name="Heger A."/>
            <person name="Hillier L."/>
            <person name="Hinrichs A.S."/>
            <person name="Holmes I."/>
            <person name="Hoskins R.A."/>
            <person name="Hubisz M.J."/>
            <person name="Hultmark D."/>
            <person name="Huntley M.A."/>
            <person name="Jaffe D.B."/>
            <person name="Jagadeeshan S."/>
            <person name="Jeck W.R."/>
            <person name="Johnson J."/>
            <person name="Jones C.D."/>
            <person name="Jordan W.C."/>
            <person name="Karpen G.H."/>
            <person name="Kataoka E."/>
            <person name="Keightley P.D."/>
            <person name="Kheradpour P."/>
            <person name="Kirkness E.F."/>
            <person name="Koerich L.B."/>
            <person name="Kristiansen K."/>
            <person name="Kudrna D."/>
            <person name="Kulathinal R.J."/>
            <person name="Kumar S."/>
            <person name="Kwok R."/>
            <person name="Lander E."/>
            <person name="Langley C.H."/>
            <person name="Lapoint R."/>
            <person name="Lazzaro B.P."/>
            <person name="Lee S.J."/>
            <person name="Levesque L."/>
            <person name="Li R."/>
            <person name="Lin C.F."/>
            <person name="Lin M.F."/>
            <person name="Lindblad-Toh K."/>
            <person name="Llopart A."/>
            <person name="Long M."/>
            <person name="Low L."/>
            <person name="Lozovsky E."/>
            <person name="Lu J."/>
            <person name="Luo M."/>
            <person name="Machado C.A."/>
            <person name="Makalowski W."/>
            <person name="Marzo M."/>
            <person name="Matsuda M."/>
            <person name="Matzkin L."/>
            <person name="McAllister B."/>
            <person name="McBride C.S."/>
            <person name="McKernan B."/>
            <person name="McKernan K."/>
            <person name="Mendez-Lago M."/>
            <person name="Minx P."/>
            <person name="Mollenhauer M.U."/>
            <person name="Montooth K."/>
            <person name="Mount S.M."/>
            <person name="Mu X."/>
            <person name="Myers E."/>
            <person name="Negre B."/>
            <person name="Newfeld S."/>
            <person name="Nielsen R."/>
            <person name="Noor M.A."/>
            <person name="O'Grady P."/>
            <person name="Pachter L."/>
            <person name="Papaceit M."/>
            <person name="Parisi M.J."/>
            <person name="Parisi M."/>
            <person name="Parts L."/>
            <person name="Pedersen J.S."/>
            <person name="Pesole G."/>
            <person name="Phillippy A.M."/>
            <person name="Ponting C.P."/>
            <person name="Pop M."/>
            <person name="Porcelli D."/>
            <person name="Powell J.R."/>
            <person name="Prohaska S."/>
            <person name="Pruitt K."/>
            <person name="Puig M."/>
            <person name="Quesneville H."/>
            <person name="Ram K.R."/>
            <person name="Rand D."/>
            <person name="Rasmussen M.D."/>
            <person name="Reed L.K."/>
            <person name="Reenan R."/>
            <person name="Reily A."/>
            <person name="Remington K.A."/>
            <person name="Rieger T.T."/>
            <person name="Ritchie M.G."/>
            <person name="Robin C."/>
            <person name="Rogers Y.H."/>
            <person name="Rohde C."/>
            <person name="Rozas J."/>
            <person name="Rubenfield M.J."/>
            <person name="Ruiz A."/>
            <person name="Russo S."/>
            <person name="Salzberg S.L."/>
            <person name="Sanchez-Gracia A."/>
            <person name="Saranga D.J."/>
            <person name="Sato H."/>
            <person name="Schaeffer S.W."/>
            <person name="Schatz M.C."/>
            <person name="Schlenke T."/>
            <person name="Schwartz R."/>
            <person name="Segarra C."/>
            <person name="Singh R.S."/>
            <person name="Sirot L."/>
            <person name="Sirota M."/>
            <person name="Sisneros N.B."/>
            <person name="Smith C.D."/>
            <person name="Smith T.F."/>
            <person name="Spieth J."/>
            <person name="Stage D.E."/>
            <person name="Stark A."/>
            <person name="Stephan W."/>
            <person name="Strausberg R.L."/>
            <person name="Strempel S."/>
            <person name="Sturgill D."/>
            <person name="Sutton G."/>
            <person name="Sutton G.G."/>
            <person name="Tao W."/>
            <person name="Teichmann S."/>
            <person name="Tobari Y.N."/>
            <person name="Tomimura Y."/>
            <person name="Tsolas J.M."/>
            <person name="Valente V.L."/>
            <person name="Venter E."/>
            <person name="Venter J.C."/>
            <person name="Vicario S."/>
            <person name="Vieira F.G."/>
            <person name="Vilella A.J."/>
            <person name="Villasante A."/>
            <person name="Walenz B."/>
            <person name="Wang J."/>
            <person name="Wasserman M."/>
            <person name="Watts T."/>
            <person name="Wilson D."/>
            <person name="Wilson R.K."/>
            <person name="Wing R.A."/>
            <person name="Wolfner M.F."/>
            <person name="Wong A."/>
            <person name="Wong G.K."/>
            <person name="Wu C.I."/>
            <person name="Wu G."/>
            <person name="Yamamoto D."/>
            <person name="Yang H.P."/>
            <person name="Yang S.P."/>
            <person name="Yorke J.A."/>
            <person name="Yoshida K."/>
            <person name="Zdobnov E."/>
            <person name="Zhang P."/>
            <person name="Zhang Y."/>
            <person name="Zimin A.V."/>
            <person name="Baldwin J."/>
            <person name="Abdouelleil A."/>
            <person name="Abdulkadir J."/>
            <person name="Abebe A."/>
            <person name="Abera B."/>
            <person name="Abreu J."/>
            <person name="Acer S.C."/>
            <person name="Aftuck L."/>
            <person name="Alexander A."/>
            <person name="An P."/>
            <person name="Anderson E."/>
            <person name="Anderson S."/>
            <person name="Arachi H."/>
            <person name="Azer M."/>
            <person name="Bachantsang P."/>
            <person name="Barry A."/>
            <person name="Bayul T."/>
            <person name="Berlin A."/>
            <person name="Bessette D."/>
            <person name="Bloom T."/>
            <person name="Blye J."/>
            <person name="Boguslavskiy L."/>
            <person name="Bonnet C."/>
            <person name="Boukhgalter B."/>
            <person name="Bourzgui I."/>
            <person name="Brown A."/>
            <person name="Cahill P."/>
            <person name="Channer S."/>
            <person name="Cheshatsang Y."/>
            <person name="Chuda L."/>
            <person name="Citroen M."/>
            <person name="Collymore A."/>
            <person name="Cooke P."/>
            <person name="Costello M."/>
            <person name="D'Aco K."/>
            <person name="Daza R."/>
            <person name="De Haan G."/>
            <person name="DeGray S."/>
            <person name="DeMaso C."/>
            <person name="Dhargay N."/>
            <person name="Dooley K."/>
            <person name="Dooley E."/>
            <person name="Doricent M."/>
            <person name="Dorje P."/>
            <person name="Dorjee K."/>
            <person name="Dupes A."/>
            <person name="Elong R."/>
            <person name="Falk J."/>
            <person name="Farina A."/>
            <person name="Faro S."/>
            <person name="Ferguson D."/>
            <person name="Fisher S."/>
            <person name="Foley C.D."/>
            <person name="Franke A."/>
            <person name="Friedrich D."/>
            <person name="Gadbois L."/>
            <person name="Gearin G."/>
            <person name="Gearin C.R."/>
            <person name="Giannoukos G."/>
            <person name="Goode T."/>
            <person name="Graham J."/>
            <person name="Grandbois E."/>
            <person name="Grewal S."/>
            <person name="Gyaltsen K."/>
            <person name="Hafez N."/>
            <person name="Hagos B."/>
            <person name="Hall J."/>
            <person name="Henson C."/>
            <person name="Hollinger A."/>
            <person name="Honan T."/>
            <person name="Huard M.D."/>
            <person name="Hughes L."/>
            <person name="Hurhula B."/>
            <person name="Husby M.E."/>
            <person name="Kamat A."/>
            <person name="Kanga B."/>
            <person name="Kashin S."/>
            <person name="Khazanovich D."/>
            <person name="Kisner P."/>
            <person name="Lance K."/>
            <person name="Lara M."/>
            <person name="Lee W."/>
            <person name="Lennon N."/>
            <person name="Letendre F."/>
            <person name="LeVine R."/>
            <person name="Lipovsky A."/>
            <person name="Liu X."/>
            <person name="Liu J."/>
            <person name="Liu S."/>
            <person name="Lokyitsang T."/>
            <person name="Lokyitsang Y."/>
            <person name="Lubonja R."/>
            <person name="Lui A."/>
            <person name="MacDonald P."/>
            <person name="Magnisalis V."/>
            <person name="Maru K."/>
            <person name="Matthews C."/>
            <person name="McCusker W."/>
            <person name="McDonough S."/>
            <person name="Mehta T."/>
            <person name="Meldrim J."/>
            <person name="Meneus L."/>
            <person name="Mihai O."/>
            <person name="Mihalev A."/>
            <person name="Mihova T."/>
            <person name="Mittelman R."/>
            <person name="Mlenga V."/>
            <person name="Montmayeur A."/>
            <person name="Mulrain L."/>
            <person name="Navidi A."/>
            <person name="Naylor J."/>
            <person name="Negash T."/>
            <person name="Nguyen T."/>
            <person name="Nguyen N."/>
            <person name="Nicol R."/>
            <person name="Norbu C."/>
            <person name="Norbu N."/>
            <person name="Novod N."/>
            <person name="O'Neill B."/>
            <person name="Osman S."/>
            <person name="Markiewicz E."/>
            <person name="Oyono O.L."/>
            <person name="Patti C."/>
            <person name="Phunkhang P."/>
            <person name="Pierre F."/>
            <person name="Priest M."/>
            <person name="Raghuraman S."/>
            <person name="Rege F."/>
            <person name="Reyes R."/>
            <person name="Rise C."/>
            <person name="Rogov P."/>
            <person name="Ross K."/>
            <person name="Ryan E."/>
            <person name="Settipalli S."/>
            <person name="Shea T."/>
            <person name="Sherpa N."/>
            <person name="Shi L."/>
            <person name="Shih D."/>
            <person name="Sparrow T."/>
            <person name="Spaulding J."/>
            <person name="Stalker J."/>
            <person name="Stange-Thomann N."/>
            <person name="Stavropoulos S."/>
            <person name="Stone C."/>
            <person name="Strader C."/>
            <person name="Tesfaye S."/>
            <person name="Thomson T."/>
            <person name="Thoulutsang Y."/>
            <person name="Thoulutsang D."/>
            <person name="Topham K."/>
            <person name="Topping I."/>
            <person name="Tsamla T."/>
            <person name="Vassiliev H."/>
            <person name="Vo A."/>
            <person name="Wangchuk T."/>
            <person name="Wangdi T."/>
            <person name="Weiand M."/>
            <person name="Wilkinson J."/>
            <person name="Wilson A."/>
            <person name="Yadav S."/>
            <person name="Young G."/>
            <person name="Yu Q."/>
            <person name="Zembek L."/>
            <person name="Zhong D."/>
            <person name="Zimmer A."/>
            <person name="Zwirko Z."/>
            <person name="Jaffe D.B."/>
            <person name="Alvarez P."/>
            <person name="Brockman W."/>
            <person name="Butler J."/>
            <person name="Chin C."/>
            <person name="Gnerre S."/>
            <person name="Grabherr M."/>
            <person name="Kleber M."/>
            <person name="Mauceli E."/>
            <person name="MacCallum I."/>
        </authorList>
    </citation>
    <scope>NUCLEOTIDE SEQUENCE [LARGE SCALE GENOMIC DNA]</scope>
    <source>
        <strain evidence="10">Tucson 14024-0371.13</strain>
    </source>
</reference>
<evidence type="ECO:0000256" key="6">
    <source>
        <dbReference type="ARBA" id="ARBA00023242"/>
    </source>
</evidence>
<evidence type="ECO:0000256" key="4">
    <source>
        <dbReference type="ARBA" id="ARBA00023125"/>
    </source>
</evidence>
<dbReference type="Gene3D" id="4.10.280.10">
    <property type="entry name" value="Helix-loop-helix DNA-binding domain"/>
    <property type="match status" value="1"/>
</dbReference>
<dbReference type="HOGENOM" id="CLU_068550_5_1_1"/>
<dbReference type="OrthoDB" id="6085656at2759"/>
<evidence type="ECO:0000313" key="9">
    <source>
        <dbReference type="EMBL" id="EDV35005.1"/>
    </source>
</evidence>
<dbReference type="OMA" id="ERYWSGF"/>
<dbReference type="KEGG" id="dan:6505180"/>
<keyword evidence="3" id="KW-0805">Transcription regulation</keyword>
<dbReference type="GO" id="GO:0006355">
    <property type="term" value="P:regulation of DNA-templated transcription"/>
    <property type="evidence" value="ECO:0007669"/>
    <property type="project" value="InterPro"/>
</dbReference>
<accession>B3MWM0</accession>
<dbReference type="PANTHER" id="PTHR10985">
    <property type="entry name" value="BASIC HELIX-LOOP-HELIX TRANSCRIPTION FACTOR, HES-RELATED"/>
    <property type="match status" value="1"/>
</dbReference>
<dbReference type="InterPro" id="IPR036638">
    <property type="entry name" value="HLH_DNA-bd_sf"/>
</dbReference>
<evidence type="ECO:0000256" key="2">
    <source>
        <dbReference type="ARBA" id="ARBA00022473"/>
    </source>
</evidence>
<dbReference type="PhylomeDB" id="B3MWM0"/>
<dbReference type="EMBL" id="CH902625">
    <property type="protein sequence ID" value="EDV35005.1"/>
    <property type="molecule type" value="Genomic_DNA"/>
</dbReference>
<dbReference type="STRING" id="7217.B3MWM0"/>
<dbReference type="SMR" id="B3MWM0"/>
<dbReference type="GO" id="GO:0005634">
    <property type="term" value="C:nucleus"/>
    <property type="evidence" value="ECO:0007669"/>
    <property type="project" value="UniProtKB-SubCell"/>
</dbReference>
<dbReference type="FunFam" id="4.10.280.10:FF:000009">
    <property type="entry name" value="Transcription factor HES-1"/>
    <property type="match status" value="1"/>
</dbReference>
<evidence type="ECO:0000259" key="7">
    <source>
        <dbReference type="PROSITE" id="PS50888"/>
    </source>
</evidence>
<evidence type="ECO:0000256" key="3">
    <source>
        <dbReference type="ARBA" id="ARBA00023015"/>
    </source>
</evidence>
<dbReference type="FunCoup" id="B3MWM0">
    <property type="interactions" value="9"/>
</dbReference>
<dbReference type="SMART" id="SM00353">
    <property type="entry name" value="HLH"/>
    <property type="match status" value="1"/>
</dbReference>
<dbReference type="InParanoid" id="B3MWM0"/>
<dbReference type="Pfam" id="PF00010">
    <property type="entry name" value="HLH"/>
    <property type="match status" value="1"/>
</dbReference>
<comment type="subcellular location">
    <subcellularLocation>
        <location evidence="1">Nucleus</location>
    </subcellularLocation>
</comment>